<evidence type="ECO:0000313" key="1">
    <source>
        <dbReference type="EMBL" id="BAL52465.1"/>
    </source>
</evidence>
<gene>
    <name evidence="1" type="ORF">HGMM_F01E02C08</name>
</gene>
<dbReference type="EMBL" id="AP011629">
    <property type="protein sequence ID" value="BAL52465.1"/>
    <property type="molecule type" value="Genomic_DNA"/>
</dbReference>
<dbReference type="AlphaFoldDB" id="H5S8H9"/>
<protein>
    <submittedName>
        <fullName evidence="1">Uncharacterized protein</fullName>
    </submittedName>
</protein>
<reference evidence="1" key="2">
    <citation type="journal article" date="2012" name="PLoS ONE">
        <title>A Deeply Branching Thermophilic Bacterium with an Ancient Acetyl-CoA Pathway Dominates a Subsurface Ecosystem.</title>
        <authorList>
            <person name="Takami H."/>
            <person name="Noguchi H."/>
            <person name="Takaki Y."/>
            <person name="Uchiyama I."/>
            <person name="Toyoda A."/>
            <person name="Nishi S."/>
            <person name="Chee G.-J."/>
            <person name="Arai W."/>
            <person name="Nunoura T."/>
            <person name="Itoh T."/>
            <person name="Hattori M."/>
            <person name="Takai K."/>
        </authorList>
    </citation>
    <scope>NUCLEOTIDE SEQUENCE</scope>
</reference>
<organism evidence="1">
    <name type="scientific">uncultured Acetothermia bacterium</name>
    <dbReference type="NCBI Taxonomy" id="236499"/>
    <lineage>
        <taxon>Bacteria</taxon>
        <taxon>Candidatus Bipolaricaulota</taxon>
        <taxon>environmental samples</taxon>
    </lineage>
</organism>
<name>H5S8H9_9BACT</name>
<sequence length="69" mass="8012">MFNIFDELKIGLASKEREARLERAAAIHRLLSEAQDHQERSRQERRSFAEFLALALKALGTNGQMNWKL</sequence>
<accession>H5S8H9</accession>
<proteinExistence type="predicted"/>
<reference evidence="1" key="1">
    <citation type="journal article" date="2005" name="Environ. Microbiol.">
        <title>Genetic and functional properties of uncultivated thermophilic crenarchaeotes from a subsurface gold mine as revealed by analysis of genome fragments.</title>
        <authorList>
            <person name="Nunoura T."/>
            <person name="Hirayama H."/>
            <person name="Takami H."/>
            <person name="Oida H."/>
            <person name="Nishi S."/>
            <person name="Shimamura S."/>
            <person name="Suzuki Y."/>
            <person name="Inagaki F."/>
            <person name="Takai K."/>
            <person name="Nealson K.H."/>
            <person name="Horikoshi K."/>
        </authorList>
    </citation>
    <scope>NUCLEOTIDE SEQUENCE</scope>
</reference>